<dbReference type="PANTHER" id="PTHR45444">
    <property type="entry name" value="XANTHINE DEHYDROGENASE"/>
    <property type="match status" value="1"/>
</dbReference>
<proteinExistence type="predicted"/>
<evidence type="ECO:0000313" key="2">
    <source>
        <dbReference type="EMBL" id="KAG6507672.1"/>
    </source>
</evidence>
<evidence type="ECO:0000313" key="3">
    <source>
        <dbReference type="Proteomes" id="UP000734854"/>
    </source>
</evidence>
<sequence length="285" mass="31624">MEIDLCGAVIRREARLAALQVPNASPTADAANSDMYGAAVFYACDQIKARMKHIAAWNPHSSFAELTKACHMERIDLSAHGFYITPDIGFDWEDGKGSPFSYFTFEVAFAEVKRHSLEIFTQGKLTLSWTLAIPLIQLLMLNSEVGLGWIALEELKWGDSDHKWIRPGHSYTSGPGTYKIPTANDIPLKLKVSLLKGVQNTEAIHSSKAVGEPPLFLASAVLFAIKDAIMAVRAEEGYHDWFPLDDPATLVRIRMACVDNFTKQFTAPEFHPKRSIIVYDPSGVL</sequence>
<dbReference type="AlphaFoldDB" id="A0A8J5GJC0"/>
<feature type="domain" description="Aldehyde oxidase/xanthine dehydrogenase second molybdopterin binding" evidence="1">
    <location>
        <begin position="20"/>
        <end position="114"/>
    </location>
</feature>
<dbReference type="InterPro" id="IPR037165">
    <property type="entry name" value="AldOxase/xan_DH_Mopterin-bd_sf"/>
</dbReference>
<keyword evidence="3" id="KW-1185">Reference proteome</keyword>
<dbReference type="SUPFAM" id="SSF56003">
    <property type="entry name" value="Molybdenum cofactor-binding domain"/>
    <property type="match status" value="1"/>
</dbReference>
<dbReference type="PANTHER" id="PTHR45444:SF3">
    <property type="entry name" value="XANTHINE DEHYDROGENASE"/>
    <property type="match status" value="1"/>
</dbReference>
<evidence type="ECO:0000259" key="1">
    <source>
        <dbReference type="Pfam" id="PF20256"/>
    </source>
</evidence>
<comment type="caution">
    <text evidence="2">The sequence shown here is derived from an EMBL/GenBank/DDBJ whole genome shotgun (WGS) entry which is preliminary data.</text>
</comment>
<dbReference type="GO" id="GO:0016491">
    <property type="term" value="F:oxidoreductase activity"/>
    <property type="evidence" value="ECO:0007669"/>
    <property type="project" value="InterPro"/>
</dbReference>
<accession>A0A8J5GJC0</accession>
<dbReference type="GO" id="GO:0005506">
    <property type="term" value="F:iron ion binding"/>
    <property type="evidence" value="ECO:0007669"/>
    <property type="project" value="InterPro"/>
</dbReference>
<protein>
    <recommendedName>
        <fullName evidence="1">Aldehyde oxidase/xanthine dehydrogenase second molybdopterin binding domain-containing protein</fullName>
    </recommendedName>
</protein>
<name>A0A8J5GJC0_ZINOF</name>
<reference evidence="2 3" key="1">
    <citation type="submission" date="2020-08" db="EMBL/GenBank/DDBJ databases">
        <title>Plant Genome Project.</title>
        <authorList>
            <person name="Zhang R.-G."/>
        </authorList>
    </citation>
    <scope>NUCLEOTIDE SEQUENCE [LARGE SCALE GENOMIC DNA]</scope>
    <source>
        <tissue evidence="2">Rhizome</tissue>
    </source>
</reference>
<dbReference type="InterPro" id="IPR046867">
    <property type="entry name" value="AldOxase/xan_DH_MoCoBD2"/>
</dbReference>
<dbReference type="Gene3D" id="3.30.365.10">
    <property type="entry name" value="Aldehyde oxidase/xanthine dehydrogenase, molybdopterin binding domain"/>
    <property type="match status" value="3"/>
</dbReference>
<dbReference type="Pfam" id="PF20256">
    <property type="entry name" value="MoCoBD_2"/>
    <property type="match status" value="1"/>
</dbReference>
<organism evidence="2 3">
    <name type="scientific">Zingiber officinale</name>
    <name type="common">Ginger</name>
    <name type="synonym">Amomum zingiber</name>
    <dbReference type="NCBI Taxonomy" id="94328"/>
    <lineage>
        <taxon>Eukaryota</taxon>
        <taxon>Viridiplantae</taxon>
        <taxon>Streptophyta</taxon>
        <taxon>Embryophyta</taxon>
        <taxon>Tracheophyta</taxon>
        <taxon>Spermatophyta</taxon>
        <taxon>Magnoliopsida</taxon>
        <taxon>Liliopsida</taxon>
        <taxon>Zingiberales</taxon>
        <taxon>Zingiberaceae</taxon>
        <taxon>Zingiber</taxon>
    </lineage>
</organism>
<gene>
    <name evidence="2" type="ORF">ZIOFF_033023</name>
</gene>
<dbReference type="EMBL" id="JACMSC010000009">
    <property type="protein sequence ID" value="KAG6507672.1"/>
    <property type="molecule type" value="Genomic_DNA"/>
</dbReference>
<dbReference type="Proteomes" id="UP000734854">
    <property type="component" value="Unassembled WGS sequence"/>
</dbReference>
<dbReference type="InterPro" id="IPR016208">
    <property type="entry name" value="Ald_Oxase/xanthine_DH-like"/>
</dbReference>